<gene>
    <name evidence="1" type="ORF">WMO45_04940</name>
</gene>
<organism evidence="1 2">
    <name type="scientific">Flavonifractor hominis</name>
    <dbReference type="NCBI Taxonomy" id="3133178"/>
    <lineage>
        <taxon>Bacteria</taxon>
        <taxon>Bacillati</taxon>
        <taxon>Bacillota</taxon>
        <taxon>Clostridia</taxon>
        <taxon>Eubacteriales</taxon>
        <taxon>Oscillospiraceae</taxon>
        <taxon>Flavonifractor</taxon>
    </lineage>
</organism>
<dbReference type="Gene3D" id="2.60.120.10">
    <property type="entry name" value="Jelly Rolls"/>
    <property type="match status" value="1"/>
</dbReference>
<keyword evidence="2" id="KW-1185">Reference proteome</keyword>
<dbReference type="CDD" id="cd02228">
    <property type="entry name" value="cupin_EutQ"/>
    <property type="match status" value="1"/>
</dbReference>
<dbReference type="PANTHER" id="PTHR36169:SF1">
    <property type="entry name" value="ACETATE KINASE EUTQ"/>
    <property type="match status" value="1"/>
</dbReference>
<dbReference type="InterPro" id="IPR014710">
    <property type="entry name" value="RmlC-like_jellyroll"/>
</dbReference>
<dbReference type="Pfam" id="PF06249">
    <property type="entry name" value="EutQ"/>
    <property type="match status" value="1"/>
</dbReference>
<dbReference type="Proteomes" id="UP001440599">
    <property type="component" value="Unassembled WGS sequence"/>
</dbReference>
<reference evidence="1 2" key="1">
    <citation type="submission" date="2024-03" db="EMBL/GenBank/DDBJ databases">
        <title>Human intestinal bacterial collection.</title>
        <authorList>
            <person name="Pauvert C."/>
            <person name="Hitch T.C.A."/>
            <person name="Clavel T."/>
        </authorList>
    </citation>
    <scope>NUCLEOTIDE SEQUENCE [LARGE SCALE GENOMIC DNA]</scope>
    <source>
        <strain evidence="1 2">CLA-AP-H34</strain>
    </source>
</reference>
<dbReference type="InterPro" id="IPR010424">
    <property type="entry name" value="EutQ"/>
</dbReference>
<dbReference type="PANTHER" id="PTHR36169">
    <property type="entry name" value="ETHANOLAMINE UTILIZATION PROTEIN EUTQ"/>
    <property type="match status" value="1"/>
</dbReference>
<protein>
    <submittedName>
        <fullName evidence="1">Cupin domain-containing protein</fullName>
    </submittedName>
</protein>
<dbReference type="SUPFAM" id="SSF51182">
    <property type="entry name" value="RmlC-like cupins"/>
    <property type="match status" value="1"/>
</dbReference>
<evidence type="ECO:0000313" key="2">
    <source>
        <dbReference type="Proteomes" id="UP001440599"/>
    </source>
</evidence>
<sequence>MDKAALEALIRQVLQEQLGGKAHGVRAVQVSRESLTPADRMDTGRPGDQVYTRDLFTLEQSPRLGVGLMEMTDTTFPWTLHYDEMDYVLSGRLEILVGGEKISAGPGEILYIPKGSAIQFSVTGHARFLYFVYPADWQNQTGEA</sequence>
<evidence type="ECO:0000313" key="1">
    <source>
        <dbReference type="EMBL" id="MEQ2455860.1"/>
    </source>
</evidence>
<dbReference type="RefSeq" id="WP_349139460.1">
    <property type="nucleotide sequence ID" value="NZ_JBBMFT010000002.1"/>
</dbReference>
<comment type="caution">
    <text evidence="1">The sequence shown here is derived from an EMBL/GenBank/DDBJ whole genome shotgun (WGS) entry which is preliminary data.</text>
</comment>
<dbReference type="InterPro" id="IPR011051">
    <property type="entry name" value="RmlC_Cupin_sf"/>
</dbReference>
<dbReference type="EMBL" id="JBBMFT010000002">
    <property type="protein sequence ID" value="MEQ2455860.1"/>
    <property type="molecule type" value="Genomic_DNA"/>
</dbReference>
<name>A0ABV1EPB5_9FIRM</name>
<proteinExistence type="predicted"/>
<accession>A0ABV1EPB5</accession>